<dbReference type="PANTHER" id="PTHR42948:SF1">
    <property type="entry name" value="TRANSPORTER"/>
    <property type="match status" value="1"/>
</dbReference>
<evidence type="ECO:0000256" key="5">
    <source>
        <dbReference type="ARBA" id="ARBA00023136"/>
    </source>
</evidence>
<feature type="transmembrane region" description="Helical" evidence="7">
    <location>
        <begin position="234"/>
        <end position="258"/>
    </location>
</feature>
<feature type="transmembrane region" description="Helical" evidence="7">
    <location>
        <begin position="414"/>
        <end position="435"/>
    </location>
</feature>
<evidence type="ECO:0000256" key="2">
    <source>
        <dbReference type="ARBA" id="ARBA00022448"/>
    </source>
</evidence>
<dbReference type="CDD" id="cd10336">
    <property type="entry name" value="SLC6sbd_Tyt1-Like"/>
    <property type="match status" value="1"/>
</dbReference>
<sequence>MKYHFDKVVSERIQKRLQKSYMSGKSRKTVAVKGFSGKMGYVLAVAGSAVGLGNIWRFPYLAAKYGGGIFLLTYLVLAITFGFTLIMTETALGRKTGKSPIGAFKELGAKKMMFGGWINAIIPMLIVPYYCVIGGWVLKYFFSFAGSSAANLQEDTYFTNFVSETGEPVFWLFIFAIAVFLIIIMGVEKGIERLSKILMPLLVVMAIGIAIYSVTRPGAMEGVKYYIIPDFSRFSINTVVAAMGQMFYSLSIGMGILYTYGSYMRKDIDMESSIRQVEIVDSLIAFLAGLMIIPAVFAFAGGSPETLEAGPSLMFITMPKVFLSMPMGRVIGMVFFLLVFSAAITSAVSLMECGVATFGELTKWSRKKSSVVMLGITLLLGIPCSLGFGVWSFIKPIGGSILDFFDFITNSIMMPIAAICTMVLVMKVCGFKTVIDEIEASSKFKRKKIYLFMAKYLVIIFLGVILVSSILQALGFMKL</sequence>
<keyword evidence="3 6" id="KW-0812">Transmembrane</keyword>
<dbReference type="EMBL" id="FRCP01000023">
    <property type="protein sequence ID" value="SHM94500.1"/>
    <property type="molecule type" value="Genomic_DNA"/>
</dbReference>
<dbReference type="Pfam" id="PF00209">
    <property type="entry name" value="SNF"/>
    <property type="match status" value="2"/>
</dbReference>
<dbReference type="PRINTS" id="PR00176">
    <property type="entry name" value="NANEUSMPORT"/>
</dbReference>
<dbReference type="PROSITE" id="PS00610">
    <property type="entry name" value="NA_NEUROTRAN_SYMP_1"/>
    <property type="match status" value="1"/>
</dbReference>
<dbReference type="Proteomes" id="UP000184038">
    <property type="component" value="Unassembled WGS sequence"/>
</dbReference>
<feature type="transmembrane region" description="Helical" evidence="7">
    <location>
        <begin position="321"/>
        <end position="350"/>
    </location>
</feature>
<dbReference type="NCBIfam" id="NF037979">
    <property type="entry name" value="Na_transp"/>
    <property type="match status" value="1"/>
</dbReference>
<dbReference type="AlphaFoldDB" id="A0A1M7MV76"/>
<evidence type="ECO:0000256" key="6">
    <source>
        <dbReference type="RuleBase" id="RU003732"/>
    </source>
</evidence>
<keyword evidence="6" id="KW-0769">Symport</keyword>
<dbReference type="SUPFAM" id="SSF161070">
    <property type="entry name" value="SNF-like"/>
    <property type="match status" value="1"/>
</dbReference>
<evidence type="ECO:0000256" key="3">
    <source>
        <dbReference type="ARBA" id="ARBA00022692"/>
    </source>
</evidence>
<dbReference type="InterPro" id="IPR047218">
    <property type="entry name" value="YocR/YhdH-like"/>
</dbReference>
<evidence type="ECO:0000313" key="9">
    <source>
        <dbReference type="Proteomes" id="UP000184038"/>
    </source>
</evidence>
<accession>A0A1M7MV76</accession>
<feature type="transmembrane region" description="Helical" evidence="7">
    <location>
        <begin position="456"/>
        <end position="477"/>
    </location>
</feature>
<feature type="transmembrane region" description="Helical" evidence="7">
    <location>
        <begin position="35"/>
        <end position="56"/>
    </location>
</feature>
<feature type="transmembrane region" description="Helical" evidence="7">
    <location>
        <begin position="68"/>
        <end position="92"/>
    </location>
</feature>
<protein>
    <recommendedName>
        <fullName evidence="6">Transporter</fullName>
    </recommendedName>
</protein>
<evidence type="ECO:0000256" key="7">
    <source>
        <dbReference type="SAM" id="Phobius"/>
    </source>
</evidence>
<proteinExistence type="inferred from homology"/>
<organism evidence="8 9">
    <name type="scientific">Anaerosporobacter mobilis DSM 15930</name>
    <dbReference type="NCBI Taxonomy" id="1120996"/>
    <lineage>
        <taxon>Bacteria</taxon>
        <taxon>Bacillati</taxon>
        <taxon>Bacillota</taxon>
        <taxon>Clostridia</taxon>
        <taxon>Lachnospirales</taxon>
        <taxon>Lachnospiraceae</taxon>
        <taxon>Anaerosporobacter</taxon>
    </lineage>
</organism>
<evidence type="ECO:0000313" key="8">
    <source>
        <dbReference type="EMBL" id="SHM94500.1"/>
    </source>
</evidence>
<dbReference type="GO" id="GO:0015293">
    <property type="term" value="F:symporter activity"/>
    <property type="evidence" value="ECO:0007669"/>
    <property type="project" value="UniProtKB-KW"/>
</dbReference>
<name>A0A1M7MV76_9FIRM</name>
<feature type="transmembrane region" description="Helical" evidence="7">
    <location>
        <begin position="113"/>
        <end position="138"/>
    </location>
</feature>
<evidence type="ECO:0000256" key="1">
    <source>
        <dbReference type="ARBA" id="ARBA00004141"/>
    </source>
</evidence>
<keyword evidence="5 7" id="KW-0472">Membrane</keyword>
<feature type="transmembrane region" description="Helical" evidence="7">
    <location>
        <begin position="279"/>
        <end position="301"/>
    </location>
</feature>
<dbReference type="InterPro" id="IPR000175">
    <property type="entry name" value="Na/ntran_symport"/>
</dbReference>
<gene>
    <name evidence="8" type="ORF">SAMN02746066_03999</name>
</gene>
<feature type="transmembrane region" description="Helical" evidence="7">
    <location>
        <begin position="371"/>
        <end position="394"/>
    </location>
</feature>
<comment type="similarity">
    <text evidence="6">Belongs to the sodium:neurotransmitter symporter (SNF) (TC 2.A.22) family.</text>
</comment>
<dbReference type="PANTHER" id="PTHR42948">
    <property type="entry name" value="TRANSPORTER"/>
    <property type="match status" value="1"/>
</dbReference>
<dbReference type="InterPro" id="IPR037272">
    <property type="entry name" value="SNS_sf"/>
</dbReference>
<feature type="transmembrane region" description="Helical" evidence="7">
    <location>
        <begin position="194"/>
        <end position="214"/>
    </location>
</feature>
<keyword evidence="4 7" id="KW-1133">Transmembrane helix</keyword>
<comment type="subcellular location">
    <subcellularLocation>
        <location evidence="1">Membrane</location>
        <topology evidence="1">Multi-pass membrane protein</topology>
    </subcellularLocation>
</comment>
<feature type="transmembrane region" description="Helical" evidence="7">
    <location>
        <begin position="169"/>
        <end position="187"/>
    </location>
</feature>
<keyword evidence="2 6" id="KW-0813">Transport</keyword>
<keyword evidence="9" id="KW-1185">Reference proteome</keyword>
<dbReference type="GO" id="GO:0016020">
    <property type="term" value="C:membrane"/>
    <property type="evidence" value="ECO:0007669"/>
    <property type="project" value="UniProtKB-SubCell"/>
</dbReference>
<reference evidence="8 9" key="1">
    <citation type="submission" date="2016-11" db="EMBL/GenBank/DDBJ databases">
        <authorList>
            <person name="Jaros S."/>
            <person name="Januszkiewicz K."/>
            <person name="Wedrychowicz H."/>
        </authorList>
    </citation>
    <scope>NUCLEOTIDE SEQUENCE [LARGE SCALE GENOMIC DNA]</scope>
    <source>
        <strain evidence="8 9">DSM 15930</strain>
    </source>
</reference>
<dbReference type="PROSITE" id="PS50267">
    <property type="entry name" value="NA_NEUROTRAN_SYMP_3"/>
    <property type="match status" value="1"/>
</dbReference>
<evidence type="ECO:0000256" key="4">
    <source>
        <dbReference type="ARBA" id="ARBA00022989"/>
    </source>
</evidence>